<dbReference type="Proteomes" id="UP000008792">
    <property type="component" value="Unassembled WGS sequence"/>
</dbReference>
<organism evidence="1 2">
    <name type="scientific">Drosophila virilis</name>
    <name type="common">Fruit fly</name>
    <dbReference type="NCBI Taxonomy" id="7244"/>
    <lineage>
        <taxon>Eukaryota</taxon>
        <taxon>Metazoa</taxon>
        <taxon>Ecdysozoa</taxon>
        <taxon>Arthropoda</taxon>
        <taxon>Hexapoda</taxon>
        <taxon>Insecta</taxon>
        <taxon>Pterygota</taxon>
        <taxon>Neoptera</taxon>
        <taxon>Endopterygota</taxon>
        <taxon>Diptera</taxon>
        <taxon>Brachycera</taxon>
        <taxon>Muscomorpha</taxon>
        <taxon>Ephydroidea</taxon>
        <taxon>Drosophilidae</taxon>
        <taxon>Drosophila</taxon>
    </lineage>
</organism>
<dbReference type="AlphaFoldDB" id="A0A0Q9WMV8"/>
<evidence type="ECO:0000313" key="1">
    <source>
        <dbReference type="EMBL" id="KRF82190.1"/>
    </source>
</evidence>
<accession>A0A0Q9WMV8</accession>
<evidence type="ECO:0000313" key="2">
    <source>
        <dbReference type="Proteomes" id="UP000008792"/>
    </source>
</evidence>
<reference evidence="1 2" key="1">
    <citation type="journal article" date="2007" name="Nature">
        <title>Evolution of genes and genomes on the Drosophila phylogeny.</title>
        <authorList>
            <consortium name="Drosophila 12 Genomes Consortium"/>
            <person name="Clark A.G."/>
            <person name="Eisen M.B."/>
            <person name="Smith D.R."/>
            <person name="Bergman C.M."/>
            <person name="Oliver B."/>
            <person name="Markow T.A."/>
            <person name="Kaufman T.C."/>
            <person name="Kellis M."/>
            <person name="Gelbart W."/>
            <person name="Iyer V.N."/>
            <person name="Pollard D.A."/>
            <person name="Sackton T.B."/>
            <person name="Larracuente A.M."/>
            <person name="Singh N.D."/>
            <person name="Abad J.P."/>
            <person name="Abt D.N."/>
            <person name="Adryan B."/>
            <person name="Aguade M."/>
            <person name="Akashi H."/>
            <person name="Anderson W.W."/>
            <person name="Aquadro C.F."/>
            <person name="Ardell D.H."/>
            <person name="Arguello R."/>
            <person name="Artieri C.G."/>
            <person name="Barbash D.A."/>
            <person name="Barker D."/>
            <person name="Barsanti P."/>
            <person name="Batterham P."/>
            <person name="Batzoglou S."/>
            <person name="Begun D."/>
            <person name="Bhutkar A."/>
            <person name="Blanco E."/>
            <person name="Bosak S.A."/>
            <person name="Bradley R.K."/>
            <person name="Brand A.D."/>
            <person name="Brent M.R."/>
            <person name="Brooks A.N."/>
            <person name="Brown R.H."/>
            <person name="Butlin R.K."/>
            <person name="Caggese C."/>
            <person name="Calvi B.R."/>
            <person name="Bernardo de Carvalho A."/>
            <person name="Caspi A."/>
            <person name="Castrezana S."/>
            <person name="Celniker S.E."/>
            <person name="Chang J.L."/>
            <person name="Chapple C."/>
            <person name="Chatterji S."/>
            <person name="Chinwalla A."/>
            <person name="Civetta A."/>
            <person name="Clifton S.W."/>
            <person name="Comeron J.M."/>
            <person name="Costello J.C."/>
            <person name="Coyne J.A."/>
            <person name="Daub J."/>
            <person name="David R.G."/>
            <person name="Delcher A.L."/>
            <person name="Delehaunty K."/>
            <person name="Do C.B."/>
            <person name="Ebling H."/>
            <person name="Edwards K."/>
            <person name="Eickbush T."/>
            <person name="Evans J.D."/>
            <person name="Filipski A."/>
            <person name="Findeiss S."/>
            <person name="Freyhult E."/>
            <person name="Fulton L."/>
            <person name="Fulton R."/>
            <person name="Garcia A.C."/>
            <person name="Gardiner A."/>
            <person name="Garfield D.A."/>
            <person name="Garvin B.E."/>
            <person name="Gibson G."/>
            <person name="Gilbert D."/>
            <person name="Gnerre S."/>
            <person name="Godfrey J."/>
            <person name="Good R."/>
            <person name="Gotea V."/>
            <person name="Gravely B."/>
            <person name="Greenberg A.J."/>
            <person name="Griffiths-Jones S."/>
            <person name="Gross S."/>
            <person name="Guigo R."/>
            <person name="Gustafson E.A."/>
            <person name="Haerty W."/>
            <person name="Hahn M.W."/>
            <person name="Halligan D.L."/>
            <person name="Halpern A.L."/>
            <person name="Halter G.M."/>
            <person name="Han M.V."/>
            <person name="Heger A."/>
            <person name="Hillier L."/>
            <person name="Hinrichs A.S."/>
            <person name="Holmes I."/>
            <person name="Hoskins R.A."/>
            <person name="Hubisz M.J."/>
            <person name="Hultmark D."/>
            <person name="Huntley M.A."/>
            <person name="Jaffe D.B."/>
            <person name="Jagadeeshan S."/>
            <person name="Jeck W.R."/>
            <person name="Johnson J."/>
            <person name="Jones C.D."/>
            <person name="Jordan W.C."/>
            <person name="Karpen G.H."/>
            <person name="Kataoka E."/>
            <person name="Keightley P.D."/>
            <person name="Kheradpour P."/>
            <person name="Kirkness E.F."/>
            <person name="Koerich L.B."/>
            <person name="Kristiansen K."/>
            <person name="Kudrna D."/>
            <person name="Kulathinal R.J."/>
            <person name="Kumar S."/>
            <person name="Kwok R."/>
            <person name="Lander E."/>
            <person name="Langley C.H."/>
            <person name="Lapoint R."/>
            <person name="Lazzaro B.P."/>
            <person name="Lee S.J."/>
            <person name="Levesque L."/>
            <person name="Li R."/>
            <person name="Lin C.F."/>
            <person name="Lin M.F."/>
            <person name="Lindblad-Toh K."/>
            <person name="Llopart A."/>
            <person name="Long M."/>
            <person name="Low L."/>
            <person name="Lozovsky E."/>
            <person name="Lu J."/>
            <person name="Luo M."/>
            <person name="Machado C.A."/>
            <person name="Makalowski W."/>
            <person name="Marzo M."/>
            <person name="Matsuda M."/>
            <person name="Matzkin L."/>
            <person name="McAllister B."/>
            <person name="McBride C.S."/>
            <person name="McKernan B."/>
            <person name="McKernan K."/>
            <person name="Mendez-Lago M."/>
            <person name="Minx P."/>
            <person name="Mollenhauer M.U."/>
            <person name="Montooth K."/>
            <person name="Mount S.M."/>
            <person name="Mu X."/>
            <person name="Myers E."/>
            <person name="Negre B."/>
            <person name="Newfeld S."/>
            <person name="Nielsen R."/>
            <person name="Noor M.A."/>
            <person name="O'Grady P."/>
            <person name="Pachter L."/>
            <person name="Papaceit M."/>
            <person name="Parisi M.J."/>
            <person name="Parisi M."/>
            <person name="Parts L."/>
            <person name="Pedersen J.S."/>
            <person name="Pesole G."/>
            <person name="Phillippy A.M."/>
            <person name="Ponting C.P."/>
            <person name="Pop M."/>
            <person name="Porcelli D."/>
            <person name="Powell J.R."/>
            <person name="Prohaska S."/>
            <person name="Pruitt K."/>
            <person name="Puig M."/>
            <person name="Quesneville H."/>
            <person name="Ram K.R."/>
            <person name="Rand D."/>
            <person name="Rasmussen M.D."/>
            <person name="Reed L.K."/>
            <person name="Reenan R."/>
            <person name="Reily A."/>
            <person name="Remington K.A."/>
            <person name="Rieger T.T."/>
            <person name="Ritchie M.G."/>
            <person name="Robin C."/>
            <person name="Rogers Y.H."/>
            <person name="Rohde C."/>
            <person name="Rozas J."/>
            <person name="Rubenfield M.J."/>
            <person name="Ruiz A."/>
            <person name="Russo S."/>
            <person name="Salzberg S.L."/>
            <person name="Sanchez-Gracia A."/>
            <person name="Saranga D.J."/>
            <person name="Sato H."/>
            <person name="Schaeffer S.W."/>
            <person name="Schatz M.C."/>
            <person name="Schlenke T."/>
            <person name="Schwartz R."/>
            <person name="Segarra C."/>
            <person name="Singh R.S."/>
            <person name="Sirot L."/>
            <person name="Sirota M."/>
            <person name="Sisneros N.B."/>
            <person name="Smith C.D."/>
            <person name="Smith T.F."/>
            <person name="Spieth J."/>
            <person name="Stage D.E."/>
            <person name="Stark A."/>
            <person name="Stephan W."/>
            <person name="Strausberg R.L."/>
            <person name="Strempel S."/>
            <person name="Sturgill D."/>
            <person name="Sutton G."/>
            <person name="Sutton G.G."/>
            <person name="Tao W."/>
            <person name="Teichmann S."/>
            <person name="Tobari Y.N."/>
            <person name="Tomimura Y."/>
            <person name="Tsolas J.M."/>
            <person name="Valente V.L."/>
            <person name="Venter E."/>
            <person name="Venter J.C."/>
            <person name="Vicario S."/>
            <person name="Vieira F.G."/>
            <person name="Vilella A.J."/>
            <person name="Villasante A."/>
            <person name="Walenz B."/>
            <person name="Wang J."/>
            <person name="Wasserman M."/>
            <person name="Watts T."/>
            <person name="Wilson D."/>
            <person name="Wilson R.K."/>
            <person name="Wing R.A."/>
            <person name="Wolfner M.F."/>
            <person name="Wong A."/>
            <person name="Wong G.K."/>
            <person name="Wu C.I."/>
            <person name="Wu G."/>
            <person name="Yamamoto D."/>
            <person name="Yang H.P."/>
            <person name="Yang S.P."/>
            <person name="Yorke J.A."/>
            <person name="Yoshida K."/>
            <person name="Zdobnov E."/>
            <person name="Zhang P."/>
            <person name="Zhang Y."/>
            <person name="Zimin A.V."/>
            <person name="Baldwin J."/>
            <person name="Abdouelleil A."/>
            <person name="Abdulkadir J."/>
            <person name="Abebe A."/>
            <person name="Abera B."/>
            <person name="Abreu J."/>
            <person name="Acer S.C."/>
            <person name="Aftuck L."/>
            <person name="Alexander A."/>
            <person name="An P."/>
            <person name="Anderson E."/>
            <person name="Anderson S."/>
            <person name="Arachi H."/>
            <person name="Azer M."/>
            <person name="Bachantsang P."/>
            <person name="Barry A."/>
            <person name="Bayul T."/>
            <person name="Berlin A."/>
            <person name="Bessette D."/>
            <person name="Bloom T."/>
            <person name="Blye J."/>
            <person name="Boguslavskiy L."/>
            <person name="Bonnet C."/>
            <person name="Boukhgalter B."/>
            <person name="Bourzgui I."/>
            <person name="Brown A."/>
            <person name="Cahill P."/>
            <person name="Channer S."/>
            <person name="Cheshatsang Y."/>
            <person name="Chuda L."/>
            <person name="Citroen M."/>
            <person name="Collymore A."/>
            <person name="Cooke P."/>
            <person name="Costello M."/>
            <person name="D'Aco K."/>
            <person name="Daza R."/>
            <person name="De Haan G."/>
            <person name="DeGray S."/>
            <person name="DeMaso C."/>
            <person name="Dhargay N."/>
            <person name="Dooley K."/>
            <person name="Dooley E."/>
            <person name="Doricent M."/>
            <person name="Dorje P."/>
            <person name="Dorjee K."/>
            <person name="Dupes A."/>
            <person name="Elong R."/>
            <person name="Falk J."/>
            <person name="Farina A."/>
            <person name="Faro S."/>
            <person name="Ferguson D."/>
            <person name="Fisher S."/>
            <person name="Foley C.D."/>
            <person name="Franke A."/>
            <person name="Friedrich D."/>
            <person name="Gadbois L."/>
            <person name="Gearin G."/>
            <person name="Gearin C.R."/>
            <person name="Giannoukos G."/>
            <person name="Goode T."/>
            <person name="Graham J."/>
            <person name="Grandbois E."/>
            <person name="Grewal S."/>
            <person name="Gyaltsen K."/>
            <person name="Hafez N."/>
            <person name="Hagos B."/>
            <person name="Hall J."/>
            <person name="Henson C."/>
            <person name="Hollinger A."/>
            <person name="Honan T."/>
            <person name="Huard M.D."/>
            <person name="Hughes L."/>
            <person name="Hurhula B."/>
            <person name="Husby M.E."/>
            <person name="Kamat A."/>
            <person name="Kanga B."/>
            <person name="Kashin S."/>
            <person name="Khazanovich D."/>
            <person name="Kisner P."/>
            <person name="Lance K."/>
            <person name="Lara M."/>
            <person name="Lee W."/>
            <person name="Lennon N."/>
            <person name="Letendre F."/>
            <person name="LeVine R."/>
            <person name="Lipovsky A."/>
            <person name="Liu X."/>
            <person name="Liu J."/>
            <person name="Liu S."/>
            <person name="Lokyitsang T."/>
            <person name="Lokyitsang Y."/>
            <person name="Lubonja R."/>
            <person name="Lui A."/>
            <person name="MacDonald P."/>
            <person name="Magnisalis V."/>
            <person name="Maru K."/>
            <person name="Matthews C."/>
            <person name="McCusker W."/>
            <person name="McDonough S."/>
            <person name="Mehta T."/>
            <person name="Meldrim J."/>
            <person name="Meneus L."/>
            <person name="Mihai O."/>
            <person name="Mihalev A."/>
            <person name="Mihova T."/>
            <person name="Mittelman R."/>
            <person name="Mlenga V."/>
            <person name="Montmayeur A."/>
            <person name="Mulrain L."/>
            <person name="Navidi A."/>
            <person name="Naylor J."/>
            <person name="Negash T."/>
            <person name="Nguyen T."/>
            <person name="Nguyen N."/>
            <person name="Nicol R."/>
            <person name="Norbu C."/>
            <person name="Norbu N."/>
            <person name="Novod N."/>
            <person name="O'Neill B."/>
            <person name="Osman S."/>
            <person name="Markiewicz E."/>
            <person name="Oyono O.L."/>
            <person name="Patti C."/>
            <person name="Phunkhang P."/>
            <person name="Pierre F."/>
            <person name="Priest M."/>
            <person name="Raghuraman S."/>
            <person name="Rege F."/>
            <person name="Reyes R."/>
            <person name="Rise C."/>
            <person name="Rogov P."/>
            <person name="Ross K."/>
            <person name="Ryan E."/>
            <person name="Settipalli S."/>
            <person name="Shea T."/>
            <person name="Sherpa N."/>
            <person name="Shi L."/>
            <person name="Shih D."/>
            <person name="Sparrow T."/>
            <person name="Spaulding J."/>
            <person name="Stalker J."/>
            <person name="Stange-Thomann N."/>
            <person name="Stavropoulos S."/>
            <person name="Stone C."/>
            <person name="Strader C."/>
            <person name="Tesfaye S."/>
            <person name="Thomson T."/>
            <person name="Thoulutsang Y."/>
            <person name="Thoulutsang D."/>
            <person name="Topham K."/>
            <person name="Topping I."/>
            <person name="Tsamla T."/>
            <person name="Vassiliev H."/>
            <person name="Vo A."/>
            <person name="Wangchuk T."/>
            <person name="Wangdi T."/>
            <person name="Weiand M."/>
            <person name="Wilkinson J."/>
            <person name="Wilson A."/>
            <person name="Yadav S."/>
            <person name="Young G."/>
            <person name="Yu Q."/>
            <person name="Zembek L."/>
            <person name="Zhong D."/>
            <person name="Zimmer A."/>
            <person name="Zwirko Z."/>
            <person name="Jaffe D.B."/>
            <person name="Alvarez P."/>
            <person name="Brockman W."/>
            <person name="Butler J."/>
            <person name="Chin C."/>
            <person name="Gnerre S."/>
            <person name="Grabherr M."/>
            <person name="Kleber M."/>
            <person name="Mauceli E."/>
            <person name="MacCallum I."/>
        </authorList>
    </citation>
    <scope>NUCLEOTIDE SEQUENCE [LARGE SCALE GENOMIC DNA]</scope>
    <source>
        <strain evidence="2">Tucson 15010-1051.87</strain>
    </source>
</reference>
<keyword evidence="2" id="KW-1185">Reference proteome</keyword>
<proteinExistence type="predicted"/>
<dbReference type="InParanoid" id="A0A0Q9WMV8"/>
<name>A0A0Q9WMV8_DROVI</name>
<protein>
    <submittedName>
        <fullName evidence="1">Uncharacterized protein</fullName>
    </submittedName>
</protein>
<gene>
    <name evidence="1" type="primary">Dvir\GJ25594</name>
    <name evidence="1" type="ORF">Dvir_GJ25594</name>
</gene>
<dbReference type="EMBL" id="CH940651">
    <property type="protein sequence ID" value="KRF82190.1"/>
    <property type="molecule type" value="Genomic_DNA"/>
</dbReference>
<sequence>MILGAPWRSNSLLQLCKHYRETQTELRAVVTKSTTLLCVNGHKIIGIFYVNSWASI</sequence>